<dbReference type="Pfam" id="PF08863">
    <property type="entry name" value="YolD"/>
    <property type="match status" value="1"/>
</dbReference>
<accession>M9LNL6</accession>
<keyword evidence="2" id="KW-1185">Reference proteome</keyword>
<gene>
    <name evidence="1" type="ORF">PPOP_1338</name>
</gene>
<sequence>MPDSGGVAPVSPGTYPFMAASREGADRMSKKLSNNGLWESSRMMLQQHKEALLRHQGEQRRCERPNLDDQVIEEVSRRLQWAMENREPVTLQLYDPFERCEVSAIVVDIDMIGQRVRLQEGEMD</sequence>
<comment type="caution">
    <text evidence="1">The sequence shown here is derived from an EMBL/GenBank/DDBJ whole genome shotgun (WGS) entry which is preliminary data.</text>
</comment>
<name>M9LNL6_PAEPP</name>
<dbReference type="AlphaFoldDB" id="M9LNL6"/>
<dbReference type="Proteomes" id="UP000029453">
    <property type="component" value="Unassembled WGS sequence"/>
</dbReference>
<evidence type="ECO:0000313" key="1">
    <source>
        <dbReference type="EMBL" id="GAC41981.1"/>
    </source>
</evidence>
<evidence type="ECO:0000313" key="2">
    <source>
        <dbReference type="Proteomes" id="UP000029453"/>
    </source>
</evidence>
<protein>
    <submittedName>
        <fullName evidence="1">Uncharacterized protein</fullName>
    </submittedName>
</protein>
<dbReference type="EMBL" id="BALG01000058">
    <property type="protein sequence ID" value="GAC41981.1"/>
    <property type="molecule type" value="Genomic_DNA"/>
</dbReference>
<organism evidence="1 2">
    <name type="scientific">Paenibacillus popilliae ATCC 14706</name>
    <dbReference type="NCBI Taxonomy" id="1212764"/>
    <lineage>
        <taxon>Bacteria</taxon>
        <taxon>Bacillati</taxon>
        <taxon>Bacillota</taxon>
        <taxon>Bacilli</taxon>
        <taxon>Bacillales</taxon>
        <taxon>Paenibacillaceae</taxon>
        <taxon>Paenibacillus</taxon>
    </lineage>
</organism>
<dbReference type="InterPro" id="IPR014962">
    <property type="entry name" value="YolD"/>
</dbReference>
<reference evidence="1 2" key="1">
    <citation type="submission" date="2012-10" db="EMBL/GenBank/DDBJ databases">
        <title>Draft Genome Sequence of Paenibacillus popilliae ATCC 14706T.</title>
        <authorList>
            <person name="Iiyama K."/>
            <person name="Mori K."/>
            <person name="Mon H."/>
            <person name="Chieda Y."/>
            <person name="Lee J.M."/>
            <person name="Kusakabe T."/>
            <person name="Tashiro K."/>
            <person name="Asano S."/>
            <person name="Yasunaga-Aoki C."/>
            <person name="Shimizu S."/>
        </authorList>
    </citation>
    <scope>NUCLEOTIDE SEQUENCE [LARGE SCALE GENOMIC DNA]</scope>
    <source>
        <strain evidence="1 2">ATCC 14706</strain>
    </source>
</reference>
<proteinExistence type="predicted"/>